<dbReference type="PANTHER" id="PTHR40265:SF1">
    <property type="entry name" value="GLYOXALASE-LIKE DOMAIN-CONTAINING PROTEIN"/>
    <property type="match status" value="1"/>
</dbReference>
<evidence type="ECO:0000259" key="1">
    <source>
        <dbReference type="Pfam" id="PF13468"/>
    </source>
</evidence>
<dbReference type="EMBL" id="CP016537">
    <property type="protein sequence ID" value="ANU15035.1"/>
    <property type="molecule type" value="Genomic_DNA"/>
</dbReference>
<gene>
    <name evidence="2" type="ORF">BBI08_14740</name>
</gene>
<protein>
    <recommendedName>
        <fullName evidence="1">Glyoxalase-like domain-containing protein</fullName>
    </recommendedName>
</protein>
<feature type="domain" description="Glyoxalase-like" evidence="1">
    <location>
        <begin position="3"/>
        <end position="189"/>
    </location>
</feature>
<dbReference type="KEGG" id="phc:BBI08_14740"/>
<keyword evidence="3" id="KW-1185">Reference proteome</keyword>
<dbReference type="Pfam" id="PF13468">
    <property type="entry name" value="Glyoxalase_3"/>
    <property type="match status" value="1"/>
</dbReference>
<dbReference type="InterPro" id="IPR025870">
    <property type="entry name" value="Glyoxalase-like_dom"/>
</dbReference>
<sequence length="242" mass="28215">MELDHIVHFVQKNPKETVTDWQMQGLPASFGGQHINWGTQNVLLYLKNCYIEWLSVEKQEIATEAEHPLTRLLLHDQIGFGTICVRTQNIVELNKDLRERGNETTGILDAERRTADGELIKWKMLFIKESVSAKLPMPFFIEWQETDEQRYKKLRDKGIVQAANEVLTIDRCVFGVWNPSEVENTWREILGGSLKLTNCRIEFRKTTETQERLEEVYFMNGTNKLEFEQGLYWLPPLSLGGR</sequence>
<organism evidence="2 3">
    <name type="scientific">Planococcus halocryophilus</name>
    <dbReference type="NCBI Taxonomy" id="1215089"/>
    <lineage>
        <taxon>Bacteria</taxon>
        <taxon>Bacillati</taxon>
        <taxon>Bacillota</taxon>
        <taxon>Bacilli</taxon>
        <taxon>Bacillales</taxon>
        <taxon>Caryophanaceae</taxon>
        <taxon>Planococcus</taxon>
    </lineage>
</organism>
<evidence type="ECO:0000313" key="2">
    <source>
        <dbReference type="EMBL" id="ANU15035.1"/>
    </source>
</evidence>
<accession>A0A1C7DU85</accession>
<dbReference type="AlphaFoldDB" id="A0A1C7DU85"/>
<name>A0A1C7DU85_9BACL</name>
<dbReference type="STRING" id="1215089.BBI08_14740"/>
<dbReference type="OrthoDB" id="9111355at2"/>
<proteinExistence type="predicted"/>
<dbReference type="Proteomes" id="UP000092687">
    <property type="component" value="Chromosome"/>
</dbReference>
<reference evidence="3" key="2">
    <citation type="submission" date="2016-10" db="EMBL/GenBank/DDBJ databases">
        <authorList>
            <person name="See-Too W.S."/>
        </authorList>
    </citation>
    <scope>NUCLEOTIDE SEQUENCE [LARGE SCALE GENOMIC DNA]</scope>
    <source>
        <strain evidence="3">DSM 24743</strain>
    </source>
</reference>
<dbReference type="PANTHER" id="PTHR40265">
    <property type="entry name" value="BLL2707 PROTEIN"/>
    <property type="match status" value="1"/>
</dbReference>
<evidence type="ECO:0000313" key="3">
    <source>
        <dbReference type="Proteomes" id="UP000092687"/>
    </source>
</evidence>
<reference evidence="3" key="1">
    <citation type="submission" date="2016-07" db="EMBL/GenBank/DDBJ databases">
        <authorList>
            <person name="See-Too W.S."/>
        </authorList>
    </citation>
    <scope>NUCLEOTIDE SEQUENCE [LARGE SCALE GENOMIC DNA]</scope>
    <source>
        <strain evidence="3">DSM 24743</strain>
    </source>
</reference>
<dbReference type="RefSeq" id="WP_008498743.1">
    <property type="nucleotide sequence ID" value="NZ_CP016537.2"/>
</dbReference>
<dbReference type="Gene3D" id="3.10.180.10">
    <property type="entry name" value="2,3-Dihydroxybiphenyl 1,2-Dioxygenase, domain 1"/>
    <property type="match status" value="1"/>
</dbReference>
<dbReference type="InterPro" id="IPR029068">
    <property type="entry name" value="Glyas_Bleomycin-R_OHBP_Dase"/>
</dbReference>